<sequence length="489" mass="54441">MAEYSNQYPLMANSSSVNLPDPIPMAIDTGERDAPQLCKLFIGGINYKSSEQSLIQHFSQWGEIVDCIILRDPQTQKSRGFGFITYKRSHMVDDAQNARPHNMDGRQVDVKRATSRNDVNKQESQAKVSKIYVGGLKDENNIEESHLRAYFGNYGNITKVHIVIDKESGIRRGFGFVEFDDYDPVDKIMLIKQHVIDGKIIDVKKAHPKQPNNEAQNNRRGRGGMMFRGHNNHMRGRGAGGSGDFRTRNANGGYSANRNYGGESYANQGYAEYGSGNQGYGQAVGGSEYGFGYSQVSGDLGVDFGTNYAASYGGGPVKGANYSQRSSRPYGGGRGYVEDPVGNTGVTEKTAVMTTGGNHVSQREDRIFMNQERQRGLVPSVNVTITTKNGTILYAHQKILAASNLHFQYLIMRKCADQQNKSMIILKFLETSPSAMDIVLTYLYTKEISKYLTQSNDMLIDVMSCANCLQITPLYDYCNHIFMSQFKFL</sequence>
<dbReference type="EMBL" id="JH431968">
    <property type="status" value="NOT_ANNOTATED_CDS"/>
    <property type="molecule type" value="Genomic_DNA"/>
</dbReference>
<proteinExistence type="predicted"/>
<dbReference type="PANTHER" id="PTHR48026">
    <property type="entry name" value="HOMOLOGOUS TO DROSOPHILA SQD (SQUID) PROTEIN"/>
    <property type="match status" value="1"/>
</dbReference>
<dbReference type="SUPFAM" id="SSF54928">
    <property type="entry name" value="RNA-binding domain, RBD"/>
    <property type="match status" value="2"/>
</dbReference>
<dbReference type="Pfam" id="PF00651">
    <property type="entry name" value="BTB"/>
    <property type="match status" value="1"/>
</dbReference>
<keyword evidence="8" id="KW-1185">Reference proteome</keyword>
<dbReference type="OMA" id="ANCLQIT"/>
<dbReference type="GO" id="GO:0071013">
    <property type="term" value="C:catalytic step 2 spliceosome"/>
    <property type="evidence" value="ECO:0007669"/>
    <property type="project" value="TreeGrafter"/>
</dbReference>
<dbReference type="Pfam" id="PF00076">
    <property type="entry name" value="RRM_1"/>
    <property type="match status" value="2"/>
</dbReference>
<dbReference type="Gene3D" id="3.30.70.330">
    <property type="match status" value="2"/>
</dbReference>
<name>T1J906_STRMM</name>
<dbReference type="InterPro" id="IPR000210">
    <property type="entry name" value="BTB/POZ_dom"/>
</dbReference>
<feature type="region of interest" description="Disordered" evidence="4">
    <location>
        <begin position="207"/>
        <end position="250"/>
    </location>
</feature>
<organism evidence="7 8">
    <name type="scientific">Strigamia maritima</name>
    <name type="common">European centipede</name>
    <name type="synonym">Geophilus maritimus</name>
    <dbReference type="NCBI Taxonomy" id="126957"/>
    <lineage>
        <taxon>Eukaryota</taxon>
        <taxon>Metazoa</taxon>
        <taxon>Ecdysozoa</taxon>
        <taxon>Arthropoda</taxon>
        <taxon>Myriapoda</taxon>
        <taxon>Chilopoda</taxon>
        <taxon>Pleurostigmophora</taxon>
        <taxon>Geophilomorpha</taxon>
        <taxon>Linotaeniidae</taxon>
        <taxon>Strigamia</taxon>
    </lineage>
</organism>
<evidence type="ECO:0000256" key="2">
    <source>
        <dbReference type="ARBA" id="ARBA00022884"/>
    </source>
</evidence>
<dbReference type="InterPro" id="IPR012677">
    <property type="entry name" value="Nucleotide-bd_a/b_plait_sf"/>
</dbReference>
<dbReference type="PROSITE" id="PS50102">
    <property type="entry name" value="RRM"/>
    <property type="match status" value="2"/>
</dbReference>
<dbReference type="GO" id="GO:0000398">
    <property type="term" value="P:mRNA splicing, via spliceosome"/>
    <property type="evidence" value="ECO:0007669"/>
    <property type="project" value="TreeGrafter"/>
</dbReference>
<accession>T1J906</accession>
<dbReference type="PROSITE" id="PS50097">
    <property type="entry name" value="BTB"/>
    <property type="match status" value="1"/>
</dbReference>
<dbReference type="InterPro" id="IPR000504">
    <property type="entry name" value="RRM_dom"/>
</dbReference>
<protein>
    <recommendedName>
        <fullName evidence="9">BTB domain-containing protein</fullName>
    </recommendedName>
</protein>
<feature type="domain" description="BTB" evidence="5">
    <location>
        <begin position="381"/>
        <end position="449"/>
    </location>
</feature>
<dbReference type="Proteomes" id="UP000014500">
    <property type="component" value="Unassembled WGS sequence"/>
</dbReference>
<dbReference type="eggNOG" id="KOG0118">
    <property type="taxonomic scope" value="Eukaryota"/>
</dbReference>
<dbReference type="AlphaFoldDB" id="T1J906"/>
<evidence type="ECO:0000256" key="1">
    <source>
        <dbReference type="ARBA" id="ARBA00022737"/>
    </source>
</evidence>
<evidence type="ECO:0000259" key="5">
    <source>
        <dbReference type="PROSITE" id="PS50097"/>
    </source>
</evidence>
<evidence type="ECO:0000313" key="7">
    <source>
        <dbReference type="EnsemblMetazoa" id="SMAR010196-PA"/>
    </source>
</evidence>
<feature type="domain" description="RRM" evidence="6">
    <location>
        <begin position="129"/>
        <end position="208"/>
    </location>
</feature>
<feature type="region of interest" description="Disordered" evidence="4">
    <location>
        <begin position="315"/>
        <end position="341"/>
    </location>
</feature>
<dbReference type="SUPFAM" id="SSF54695">
    <property type="entry name" value="POZ domain"/>
    <property type="match status" value="1"/>
</dbReference>
<evidence type="ECO:0000256" key="4">
    <source>
        <dbReference type="SAM" id="MobiDB-lite"/>
    </source>
</evidence>
<evidence type="ECO:0000313" key="8">
    <source>
        <dbReference type="Proteomes" id="UP000014500"/>
    </source>
</evidence>
<reference evidence="7" key="2">
    <citation type="submission" date="2015-02" db="UniProtKB">
        <authorList>
            <consortium name="EnsemblMetazoa"/>
        </authorList>
    </citation>
    <scope>IDENTIFICATION</scope>
</reference>
<keyword evidence="1" id="KW-0677">Repeat</keyword>
<dbReference type="InterPro" id="IPR035979">
    <property type="entry name" value="RBD_domain_sf"/>
</dbReference>
<dbReference type="Gene3D" id="3.30.710.10">
    <property type="entry name" value="Potassium Channel Kv1.1, Chain A"/>
    <property type="match status" value="1"/>
</dbReference>
<dbReference type="HOGENOM" id="CLU_012062_1_3_1"/>
<dbReference type="FunFam" id="3.30.70.330:FF:000040">
    <property type="entry name" value="Heterogeneous nuclear ribonucleoprotein A2/B1"/>
    <property type="match status" value="1"/>
</dbReference>
<feature type="domain" description="RRM" evidence="6">
    <location>
        <begin position="38"/>
        <end position="115"/>
    </location>
</feature>
<dbReference type="GO" id="GO:0098687">
    <property type="term" value="C:chromosomal region"/>
    <property type="evidence" value="ECO:0007669"/>
    <property type="project" value="UniProtKB-ARBA"/>
</dbReference>
<evidence type="ECO:0008006" key="9">
    <source>
        <dbReference type="Google" id="ProtNLM"/>
    </source>
</evidence>
<dbReference type="SMART" id="SM00360">
    <property type="entry name" value="RRM"/>
    <property type="match status" value="2"/>
</dbReference>
<dbReference type="EnsemblMetazoa" id="SMAR010196-RA">
    <property type="protein sequence ID" value="SMAR010196-PA"/>
    <property type="gene ID" value="SMAR010196"/>
</dbReference>
<keyword evidence="2 3" id="KW-0694">RNA-binding</keyword>
<dbReference type="GO" id="GO:0003730">
    <property type="term" value="F:mRNA 3'-UTR binding"/>
    <property type="evidence" value="ECO:0007669"/>
    <property type="project" value="TreeGrafter"/>
</dbReference>
<dbReference type="InterPro" id="IPR011333">
    <property type="entry name" value="SKP1/BTB/POZ_sf"/>
</dbReference>
<evidence type="ECO:0000259" key="6">
    <source>
        <dbReference type="PROSITE" id="PS50102"/>
    </source>
</evidence>
<reference evidence="8" key="1">
    <citation type="submission" date="2011-05" db="EMBL/GenBank/DDBJ databases">
        <authorList>
            <person name="Richards S.R."/>
            <person name="Qu J."/>
            <person name="Jiang H."/>
            <person name="Jhangiani S.N."/>
            <person name="Agravi P."/>
            <person name="Goodspeed R."/>
            <person name="Gross S."/>
            <person name="Mandapat C."/>
            <person name="Jackson L."/>
            <person name="Mathew T."/>
            <person name="Pu L."/>
            <person name="Thornton R."/>
            <person name="Saada N."/>
            <person name="Wilczek-Boney K.B."/>
            <person name="Lee S."/>
            <person name="Kovar C."/>
            <person name="Wu Y."/>
            <person name="Scherer S.E."/>
            <person name="Worley K.C."/>
            <person name="Muzny D.M."/>
            <person name="Gibbs R."/>
        </authorList>
    </citation>
    <scope>NUCLEOTIDE SEQUENCE</scope>
    <source>
        <strain evidence="8">Brora</strain>
    </source>
</reference>
<evidence type="ECO:0000256" key="3">
    <source>
        <dbReference type="PROSITE-ProRule" id="PRU00176"/>
    </source>
</evidence>
<dbReference type="SMART" id="SM00225">
    <property type="entry name" value="BTB"/>
    <property type="match status" value="1"/>
</dbReference>
<dbReference type="STRING" id="126957.T1J906"/>
<dbReference type="PhylomeDB" id="T1J906"/>
<dbReference type="PANTHER" id="PTHR48026:SF14">
    <property type="entry name" value="HETEROGENEOUS NUCLEAR RIBONUCLEOPROTEIN A1"/>
    <property type="match status" value="1"/>
</dbReference>